<keyword evidence="2" id="KW-1185">Reference proteome</keyword>
<comment type="caution">
    <text evidence="1">The sequence shown here is derived from an EMBL/GenBank/DDBJ whole genome shotgun (WGS) entry which is preliminary data.</text>
</comment>
<dbReference type="Proteomes" id="UP001060215">
    <property type="component" value="Chromosome 9"/>
</dbReference>
<gene>
    <name evidence="1" type="ORF">LOK49_LG08G02843</name>
</gene>
<protein>
    <submittedName>
        <fullName evidence="1">Uncharacterized protein</fullName>
    </submittedName>
</protein>
<sequence>MAKNKSFLGIAESCLVSLKWVCFVTSLRYCLPFILLQQFVGFLQKRGTCSNCRNWFVITACLRQLTIVLRSIGQLVP</sequence>
<evidence type="ECO:0000313" key="2">
    <source>
        <dbReference type="Proteomes" id="UP001060215"/>
    </source>
</evidence>
<evidence type="ECO:0000313" key="1">
    <source>
        <dbReference type="EMBL" id="KAI8004751.1"/>
    </source>
</evidence>
<accession>A0ACC0GYW9</accession>
<organism evidence="1 2">
    <name type="scientific">Camellia lanceoleosa</name>
    <dbReference type="NCBI Taxonomy" id="1840588"/>
    <lineage>
        <taxon>Eukaryota</taxon>
        <taxon>Viridiplantae</taxon>
        <taxon>Streptophyta</taxon>
        <taxon>Embryophyta</taxon>
        <taxon>Tracheophyta</taxon>
        <taxon>Spermatophyta</taxon>
        <taxon>Magnoliopsida</taxon>
        <taxon>eudicotyledons</taxon>
        <taxon>Gunneridae</taxon>
        <taxon>Pentapetalae</taxon>
        <taxon>asterids</taxon>
        <taxon>Ericales</taxon>
        <taxon>Theaceae</taxon>
        <taxon>Camellia</taxon>
    </lineage>
</organism>
<reference evidence="1 2" key="1">
    <citation type="journal article" date="2022" name="Plant J.">
        <title>Chromosome-level genome of Camellia lanceoleosa provides a valuable resource for understanding genome evolution and self-incompatibility.</title>
        <authorList>
            <person name="Gong W."/>
            <person name="Xiao S."/>
            <person name="Wang L."/>
            <person name="Liao Z."/>
            <person name="Chang Y."/>
            <person name="Mo W."/>
            <person name="Hu G."/>
            <person name="Li W."/>
            <person name="Zhao G."/>
            <person name="Zhu H."/>
            <person name="Hu X."/>
            <person name="Ji K."/>
            <person name="Xiang X."/>
            <person name="Song Q."/>
            <person name="Yuan D."/>
            <person name="Jin S."/>
            <person name="Zhang L."/>
        </authorList>
    </citation>
    <scope>NUCLEOTIDE SEQUENCE [LARGE SCALE GENOMIC DNA]</scope>
    <source>
        <strain evidence="1">SQ_2022a</strain>
    </source>
</reference>
<proteinExistence type="predicted"/>
<dbReference type="EMBL" id="CM045766">
    <property type="protein sequence ID" value="KAI8004751.1"/>
    <property type="molecule type" value="Genomic_DNA"/>
</dbReference>
<name>A0ACC0GYW9_9ERIC</name>